<dbReference type="GO" id="GO:0000723">
    <property type="term" value="P:telomere maintenance"/>
    <property type="evidence" value="ECO:0007669"/>
    <property type="project" value="InterPro"/>
</dbReference>
<dbReference type="PANTHER" id="PTHR10492">
    <property type="match status" value="1"/>
</dbReference>
<evidence type="ECO:0000256" key="1">
    <source>
        <dbReference type="RuleBase" id="RU363044"/>
    </source>
</evidence>
<gene>
    <name evidence="3" type="ORF">Tci_627930</name>
</gene>
<keyword evidence="1" id="KW-0234">DNA repair</keyword>
<accession>A0A699JVN4</accession>
<keyword evidence="1" id="KW-0067">ATP-binding</keyword>
<dbReference type="GO" id="GO:0006281">
    <property type="term" value="P:DNA repair"/>
    <property type="evidence" value="ECO:0007669"/>
    <property type="project" value="UniProtKB-KW"/>
</dbReference>
<evidence type="ECO:0000313" key="3">
    <source>
        <dbReference type="EMBL" id="GFA55958.1"/>
    </source>
</evidence>
<sequence length="329" mass="36839">MIHGSCEAYASDSSCMNKGECTKDNDDPEVIVERISSSKIKFTEWMVANQKYPEADIGQFFTSSLLYLTPDVVHTQHCRLLNPHIVFTEEEIQNYTLLEIESILNSGNSSLSNFLELPTIISRIWLIGKVVLSVASSGIASLLLPGGRTYHSTFRIPIDLDKDSCCAIDVKSNLAELIKVVELIIWVEAPLQHRHAFEAVDRTFWDIYKDHVRGGHNKVFGGKVVVLGGDFRQIIPVVTNGTRFDVATSAVNKSDLIWRNCKVYVLSINMHLRNRTLADSNVEQLRLCTNWLLDMGDGRLPAIALDGEDEATWITIPDDLLLPVSLIIL</sequence>
<comment type="cofactor">
    <cofactor evidence="1">
        <name>Mg(2+)</name>
        <dbReference type="ChEBI" id="CHEBI:18420"/>
    </cofactor>
</comment>
<dbReference type="InterPro" id="IPR010285">
    <property type="entry name" value="DNA_helicase_pif1-like_DEAD"/>
</dbReference>
<dbReference type="Pfam" id="PF05970">
    <property type="entry name" value="PIF1"/>
    <property type="match status" value="1"/>
</dbReference>
<protein>
    <recommendedName>
        <fullName evidence="1">ATP-dependent DNA helicase</fullName>
        <ecNumber evidence="1">5.6.2.3</ecNumber>
    </recommendedName>
</protein>
<keyword evidence="1" id="KW-0547">Nucleotide-binding</keyword>
<keyword evidence="1" id="KW-0233">DNA recombination</keyword>
<dbReference type="PANTHER" id="PTHR10492:SF90">
    <property type="entry name" value="ATP-DEPENDENT DNA HELICASE"/>
    <property type="match status" value="1"/>
</dbReference>
<name>A0A699JVN4_TANCI</name>
<dbReference type="EMBL" id="BKCJ010445550">
    <property type="protein sequence ID" value="GFA55958.1"/>
    <property type="molecule type" value="Genomic_DNA"/>
</dbReference>
<keyword evidence="1" id="KW-0347">Helicase</keyword>
<comment type="caution">
    <text evidence="3">The sequence shown here is derived from an EMBL/GenBank/DDBJ whole genome shotgun (WGS) entry which is preliminary data.</text>
</comment>
<dbReference type="Gene3D" id="3.40.50.300">
    <property type="entry name" value="P-loop containing nucleotide triphosphate hydrolases"/>
    <property type="match status" value="1"/>
</dbReference>
<keyword evidence="1" id="KW-0227">DNA damage</keyword>
<dbReference type="GO" id="GO:0016787">
    <property type="term" value="F:hydrolase activity"/>
    <property type="evidence" value="ECO:0007669"/>
    <property type="project" value="UniProtKB-KW"/>
</dbReference>
<dbReference type="EC" id="5.6.2.3" evidence="1"/>
<reference evidence="3" key="1">
    <citation type="journal article" date="2019" name="Sci. Rep.">
        <title>Draft genome of Tanacetum cinerariifolium, the natural source of mosquito coil.</title>
        <authorList>
            <person name="Yamashiro T."/>
            <person name="Shiraishi A."/>
            <person name="Satake H."/>
            <person name="Nakayama K."/>
        </authorList>
    </citation>
    <scope>NUCLEOTIDE SEQUENCE</scope>
</reference>
<dbReference type="GO" id="GO:0005524">
    <property type="term" value="F:ATP binding"/>
    <property type="evidence" value="ECO:0007669"/>
    <property type="project" value="UniProtKB-KW"/>
</dbReference>
<comment type="similarity">
    <text evidence="1">Belongs to the helicase family.</text>
</comment>
<feature type="domain" description="DNA helicase Pif1-like DEAD-box helicase" evidence="2">
    <location>
        <begin position="119"/>
        <end position="301"/>
    </location>
</feature>
<evidence type="ECO:0000259" key="2">
    <source>
        <dbReference type="Pfam" id="PF05970"/>
    </source>
</evidence>
<comment type="catalytic activity">
    <reaction evidence="1">
        <text>ATP + H2O = ADP + phosphate + H(+)</text>
        <dbReference type="Rhea" id="RHEA:13065"/>
        <dbReference type="ChEBI" id="CHEBI:15377"/>
        <dbReference type="ChEBI" id="CHEBI:15378"/>
        <dbReference type="ChEBI" id="CHEBI:30616"/>
        <dbReference type="ChEBI" id="CHEBI:43474"/>
        <dbReference type="ChEBI" id="CHEBI:456216"/>
        <dbReference type="EC" id="5.6.2.3"/>
    </reaction>
</comment>
<dbReference type="GO" id="GO:0043139">
    <property type="term" value="F:5'-3' DNA helicase activity"/>
    <property type="evidence" value="ECO:0007669"/>
    <property type="project" value="UniProtKB-EC"/>
</dbReference>
<dbReference type="InterPro" id="IPR027417">
    <property type="entry name" value="P-loop_NTPase"/>
</dbReference>
<organism evidence="3">
    <name type="scientific">Tanacetum cinerariifolium</name>
    <name type="common">Dalmatian daisy</name>
    <name type="synonym">Chrysanthemum cinerariifolium</name>
    <dbReference type="NCBI Taxonomy" id="118510"/>
    <lineage>
        <taxon>Eukaryota</taxon>
        <taxon>Viridiplantae</taxon>
        <taxon>Streptophyta</taxon>
        <taxon>Embryophyta</taxon>
        <taxon>Tracheophyta</taxon>
        <taxon>Spermatophyta</taxon>
        <taxon>Magnoliopsida</taxon>
        <taxon>eudicotyledons</taxon>
        <taxon>Gunneridae</taxon>
        <taxon>Pentapetalae</taxon>
        <taxon>asterids</taxon>
        <taxon>campanulids</taxon>
        <taxon>Asterales</taxon>
        <taxon>Asteraceae</taxon>
        <taxon>Asteroideae</taxon>
        <taxon>Anthemideae</taxon>
        <taxon>Anthemidinae</taxon>
        <taxon>Tanacetum</taxon>
    </lineage>
</organism>
<dbReference type="GO" id="GO:0006310">
    <property type="term" value="P:DNA recombination"/>
    <property type="evidence" value="ECO:0007669"/>
    <property type="project" value="UniProtKB-KW"/>
</dbReference>
<dbReference type="AlphaFoldDB" id="A0A699JVN4"/>
<keyword evidence="1" id="KW-0378">Hydrolase</keyword>
<proteinExistence type="inferred from homology"/>